<evidence type="ECO:0000256" key="1">
    <source>
        <dbReference type="SAM" id="SignalP"/>
    </source>
</evidence>
<dbReference type="EMBL" id="FJOG01000005">
    <property type="protein sequence ID" value="CZR54610.1"/>
    <property type="molecule type" value="Genomic_DNA"/>
</dbReference>
<feature type="chain" id="PRO_5012092163" description="DUF4440 domain-containing protein" evidence="1">
    <location>
        <begin position="24"/>
        <end position="147"/>
    </location>
</feature>
<evidence type="ECO:0008006" key="4">
    <source>
        <dbReference type="Google" id="ProtNLM"/>
    </source>
</evidence>
<name>A0A1L7WPB5_9HELO</name>
<evidence type="ECO:0000313" key="2">
    <source>
        <dbReference type="EMBL" id="CZR54610.1"/>
    </source>
</evidence>
<keyword evidence="1" id="KW-0732">Signal</keyword>
<evidence type="ECO:0000313" key="3">
    <source>
        <dbReference type="Proteomes" id="UP000184330"/>
    </source>
</evidence>
<reference evidence="2 3" key="1">
    <citation type="submission" date="2016-03" db="EMBL/GenBank/DDBJ databases">
        <authorList>
            <person name="Ploux O."/>
        </authorList>
    </citation>
    <scope>NUCLEOTIDE SEQUENCE [LARGE SCALE GENOMIC DNA]</scope>
    <source>
        <strain evidence="2 3">UAMH 11012</strain>
    </source>
</reference>
<gene>
    <name evidence="2" type="ORF">PAC_04494</name>
</gene>
<feature type="signal peptide" evidence="1">
    <location>
        <begin position="1"/>
        <end position="23"/>
    </location>
</feature>
<keyword evidence="3" id="KW-1185">Reference proteome</keyword>
<proteinExistence type="predicted"/>
<dbReference type="Proteomes" id="UP000184330">
    <property type="component" value="Unassembled WGS sequence"/>
</dbReference>
<dbReference type="STRING" id="576137.A0A1L7WPB5"/>
<dbReference type="OrthoDB" id="3504677at2759"/>
<organism evidence="2 3">
    <name type="scientific">Phialocephala subalpina</name>
    <dbReference type="NCBI Taxonomy" id="576137"/>
    <lineage>
        <taxon>Eukaryota</taxon>
        <taxon>Fungi</taxon>
        <taxon>Dikarya</taxon>
        <taxon>Ascomycota</taxon>
        <taxon>Pezizomycotina</taxon>
        <taxon>Leotiomycetes</taxon>
        <taxon>Helotiales</taxon>
        <taxon>Mollisiaceae</taxon>
        <taxon>Phialocephala</taxon>
        <taxon>Phialocephala fortinii species complex</taxon>
    </lineage>
</organism>
<protein>
    <recommendedName>
        <fullName evidence="4">DUF4440 domain-containing protein</fullName>
    </recommendedName>
</protein>
<accession>A0A1L7WPB5</accession>
<dbReference type="AlphaFoldDB" id="A0A1L7WPB5"/>
<sequence length="147" mass="16391">MNSGRQILHALYLVIPTFWTANCTRSALLEASEHYLNAQKSGALQPLLTTDFTYVENNKSKELKSGVLDSSLTIAHNHTLLNALTRATYTELVIIDTKKQYLIGTQIHYTPDTDGALKISLIDAIVSRTGDWQFNATKSLSYIESEN</sequence>